<sequence>MSKRKLEISWIPAAGSALGAVTSAVLLSTLGVGGTLIGAALGSLTITVGGSIYAQSMQRTKTHVGERFGNARKAGSPSNTPQNPASTEANPVGTVNASRVSTLTAEPIKPPNMAKRGILRGLPWKRIIGVTAALFAVVMALILVFELTTGRAVSSFTGGTNGTGGTSIPGVSLSPSDPDDSATDDSEDSGTSDPEKDGVPDKEQPPQEEKKPQQSNEPAPQEQEPEQQQTPEPQQQAPEPQQQAPEPQQQAPEPLQQAPVPEAPAAP</sequence>
<reference evidence="4" key="1">
    <citation type="journal article" date="2019" name="Int. J. Syst. Evol. Microbiol.">
        <title>The Global Catalogue of Microorganisms (GCM) 10K type strain sequencing project: providing services to taxonomists for standard genome sequencing and annotation.</title>
        <authorList>
            <consortium name="The Broad Institute Genomics Platform"/>
            <consortium name="The Broad Institute Genome Sequencing Center for Infectious Disease"/>
            <person name="Wu L."/>
            <person name="Ma J."/>
        </authorList>
    </citation>
    <scope>NUCLEOTIDE SEQUENCE [LARGE SCALE GENOMIC DNA]</scope>
    <source>
        <strain evidence="4">JCM 18952</strain>
    </source>
</reference>
<keyword evidence="4" id="KW-1185">Reference proteome</keyword>
<dbReference type="Proteomes" id="UP001501257">
    <property type="component" value="Unassembled WGS sequence"/>
</dbReference>
<feature type="region of interest" description="Disordered" evidence="1">
    <location>
        <begin position="69"/>
        <end position="94"/>
    </location>
</feature>
<feature type="transmembrane region" description="Helical" evidence="2">
    <location>
        <begin position="33"/>
        <end position="54"/>
    </location>
</feature>
<evidence type="ECO:0000256" key="2">
    <source>
        <dbReference type="SAM" id="Phobius"/>
    </source>
</evidence>
<feature type="compositionally biased region" description="Polar residues" evidence="1">
    <location>
        <begin position="76"/>
        <end position="94"/>
    </location>
</feature>
<proteinExistence type="predicted"/>
<dbReference type="RefSeq" id="WP_210101621.1">
    <property type="nucleotide sequence ID" value="NZ_BAABLK010000027.1"/>
</dbReference>
<keyword evidence="2" id="KW-0472">Membrane</keyword>
<name>A0ABP9TNV5_9MICC</name>
<gene>
    <name evidence="3" type="ORF">GCM10025778_16680</name>
</gene>
<organism evidence="3 4">
    <name type="scientific">Paeniglutamicibacter antarcticus</name>
    <dbReference type="NCBI Taxonomy" id="494023"/>
    <lineage>
        <taxon>Bacteria</taxon>
        <taxon>Bacillati</taxon>
        <taxon>Actinomycetota</taxon>
        <taxon>Actinomycetes</taxon>
        <taxon>Micrococcales</taxon>
        <taxon>Micrococcaceae</taxon>
        <taxon>Paeniglutamicibacter</taxon>
    </lineage>
</organism>
<feature type="transmembrane region" description="Helical" evidence="2">
    <location>
        <begin position="127"/>
        <end position="145"/>
    </location>
</feature>
<feature type="compositionally biased region" description="Basic and acidic residues" evidence="1">
    <location>
        <begin position="193"/>
        <end position="212"/>
    </location>
</feature>
<evidence type="ECO:0000256" key="1">
    <source>
        <dbReference type="SAM" id="MobiDB-lite"/>
    </source>
</evidence>
<evidence type="ECO:0000313" key="4">
    <source>
        <dbReference type="Proteomes" id="UP001501257"/>
    </source>
</evidence>
<keyword evidence="2" id="KW-1133">Transmembrane helix</keyword>
<evidence type="ECO:0000313" key="3">
    <source>
        <dbReference type="EMBL" id="GAA5227135.1"/>
    </source>
</evidence>
<protein>
    <submittedName>
        <fullName evidence="3">Uncharacterized protein</fullName>
    </submittedName>
</protein>
<feature type="compositionally biased region" description="Low complexity" evidence="1">
    <location>
        <begin position="213"/>
        <end position="260"/>
    </location>
</feature>
<comment type="caution">
    <text evidence="3">The sequence shown here is derived from an EMBL/GenBank/DDBJ whole genome shotgun (WGS) entry which is preliminary data.</text>
</comment>
<keyword evidence="2" id="KW-0812">Transmembrane</keyword>
<dbReference type="EMBL" id="BAABLK010000027">
    <property type="protein sequence ID" value="GAA5227135.1"/>
    <property type="molecule type" value="Genomic_DNA"/>
</dbReference>
<accession>A0ABP9TNV5</accession>
<feature type="compositionally biased region" description="Acidic residues" evidence="1">
    <location>
        <begin position="177"/>
        <end position="190"/>
    </location>
</feature>
<feature type="region of interest" description="Disordered" evidence="1">
    <location>
        <begin position="156"/>
        <end position="267"/>
    </location>
</feature>